<evidence type="ECO:0000313" key="1">
    <source>
        <dbReference type="EMBL" id="TLD42152.1"/>
    </source>
</evidence>
<name>A0A533QBV7_9BACT</name>
<dbReference type="EMBL" id="SULG01000026">
    <property type="protein sequence ID" value="TLD42152.1"/>
    <property type="molecule type" value="Genomic_DNA"/>
</dbReference>
<protein>
    <submittedName>
        <fullName evidence="1">Uncharacterized protein</fullName>
    </submittedName>
</protein>
<sequence length="53" mass="6119">MSQIDDKYQLMRYELNINVPGDMDYAVLEEKGEVIILGSFSIHKESVISLDRD</sequence>
<accession>A0A533QBV7</accession>
<comment type="caution">
    <text evidence="1">The sequence shown here is derived from an EMBL/GenBank/DDBJ whole genome shotgun (WGS) entry which is preliminary data.</text>
</comment>
<organism evidence="1 2">
    <name type="scientific">Candidatus Jettenia ecosi</name>
    <dbReference type="NCBI Taxonomy" id="2494326"/>
    <lineage>
        <taxon>Bacteria</taxon>
        <taxon>Pseudomonadati</taxon>
        <taxon>Planctomycetota</taxon>
        <taxon>Candidatus Brocadiia</taxon>
        <taxon>Candidatus Brocadiales</taxon>
        <taxon>Candidatus Brocadiaceae</taxon>
        <taxon>Candidatus Jettenia</taxon>
    </lineage>
</organism>
<gene>
    <name evidence="1" type="ORF">JETT_1549</name>
</gene>
<dbReference type="Proteomes" id="UP000319783">
    <property type="component" value="Unassembled WGS sequence"/>
</dbReference>
<evidence type="ECO:0000313" key="2">
    <source>
        <dbReference type="Proteomes" id="UP000319783"/>
    </source>
</evidence>
<proteinExistence type="predicted"/>
<dbReference type="AlphaFoldDB" id="A0A533QBV7"/>
<reference evidence="1 2" key="1">
    <citation type="submission" date="2019-04" db="EMBL/GenBank/DDBJ databases">
        <title>Genome of a novel bacterium Candidatus Jettenia ecosi reconstructed from metagenome of an anammox bioreactor.</title>
        <authorList>
            <person name="Mardanov A.V."/>
            <person name="Beletsky A.V."/>
            <person name="Ravin N.V."/>
            <person name="Botchkova E.A."/>
            <person name="Litti Y.V."/>
            <person name="Nozhevnikova A.N."/>
        </authorList>
    </citation>
    <scope>NUCLEOTIDE SEQUENCE [LARGE SCALE GENOMIC DNA]</scope>
    <source>
        <strain evidence="1">J2</strain>
    </source>
</reference>